<evidence type="ECO:0000313" key="3">
    <source>
        <dbReference type="Proteomes" id="UP001431902"/>
    </source>
</evidence>
<protein>
    <submittedName>
        <fullName evidence="2">Uncharacterized protein</fullName>
    </submittedName>
</protein>
<keyword evidence="1" id="KW-1133">Transmembrane helix</keyword>
<comment type="caution">
    <text evidence="2">The sequence shown here is derived from an EMBL/GenBank/DDBJ whole genome shotgun (WGS) entry which is preliminary data.</text>
</comment>
<feature type="transmembrane region" description="Helical" evidence="1">
    <location>
        <begin position="92"/>
        <end position="110"/>
    </location>
</feature>
<keyword evidence="1" id="KW-0812">Transmembrane</keyword>
<keyword evidence="1" id="KW-0472">Membrane</keyword>
<name>A0ABT6XAQ2_9BURK</name>
<gene>
    <name evidence="2" type="ORF">QLQ16_15340</name>
</gene>
<evidence type="ECO:0000313" key="2">
    <source>
        <dbReference type="EMBL" id="MDI9235211.1"/>
    </source>
</evidence>
<dbReference type="Proteomes" id="UP001431902">
    <property type="component" value="Unassembled WGS sequence"/>
</dbReference>
<accession>A0ABT6XAQ2</accession>
<keyword evidence="3" id="KW-1185">Reference proteome</keyword>
<organism evidence="2 3">
    <name type="scientific">Limnohabitans lacus</name>
    <dbReference type="NCBI Taxonomy" id="3045173"/>
    <lineage>
        <taxon>Bacteria</taxon>
        <taxon>Pseudomonadati</taxon>
        <taxon>Pseudomonadota</taxon>
        <taxon>Betaproteobacteria</taxon>
        <taxon>Burkholderiales</taxon>
        <taxon>Comamonadaceae</taxon>
        <taxon>Limnohabitans</taxon>
    </lineage>
</organism>
<sequence length="269" mass="29222">MNIDNNSTTPSKNPRSLLSSLMAIMGVISVMISGFGYFAMQGVADALGLDGGLLWSTPSDVFHYAFLGLMGVSSFLPGEPMAPLWRLLSQPISWLMAIQVSVLVWVLITTDRSPQAIAKRRQDWLDSLALRWLQRPVAKRPLYQWLSVVLSVLIFPAVMVAMWLGVLMFLGGLFMTVLFGMASGHGYVSSVLSLPVCEAGSSAAPAPSTGTGRCVTVQWRDSGQVLEKTGQLLTATSSYVLLRETHLQPHRVVRIPVSSSTLVTTVQNI</sequence>
<feature type="transmembrane region" description="Helical" evidence="1">
    <location>
        <begin position="142"/>
        <end position="163"/>
    </location>
</feature>
<evidence type="ECO:0000256" key="1">
    <source>
        <dbReference type="SAM" id="Phobius"/>
    </source>
</evidence>
<proteinExistence type="predicted"/>
<dbReference type="EMBL" id="JASGBH010000016">
    <property type="protein sequence ID" value="MDI9235211.1"/>
    <property type="molecule type" value="Genomic_DNA"/>
</dbReference>
<dbReference type="RefSeq" id="WP_283225542.1">
    <property type="nucleotide sequence ID" value="NZ_JASGBH010000016.1"/>
</dbReference>
<feature type="transmembrane region" description="Helical" evidence="1">
    <location>
        <begin position="20"/>
        <end position="40"/>
    </location>
</feature>
<reference evidence="2" key="1">
    <citation type="submission" date="2023-05" db="EMBL/GenBank/DDBJ databases">
        <title>Limnohabitans sp. strain HM2-2 Genome sequencing and assembly.</title>
        <authorList>
            <person name="Jung Y."/>
        </authorList>
    </citation>
    <scope>NUCLEOTIDE SEQUENCE</scope>
    <source>
        <strain evidence="2">HM2-2</strain>
    </source>
</reference>